<reference evidence="2" key="1">
    <citation type="submission" date="2018-05" db="EMBL/GenBank/DDBJ databases">
        <authorList>
            <person name="Lanie J.A."/>
            <person name="Ng W.-L."/>
            <person name="Kazmierczak K.M."/>
            <person name="Andrzejewski T.M."/>
            <person name="Davidsen T.M."/>
            <person name="Wayne K.J."/>
            <person name="Tettelin H."/>
            <person name="Glass J.I."/>
            <person name="Rusch D."/>
            <person name="Podicherti R."/>
            <person name="Tsui H.-C.T."/>
            <person name="Winkler M.E."/>
        </authorList>
    </citation>
    <scope>NUCLEOTIDE SEQUENCE</scope>
</reference>
<name>A0A381UW27_9ZZZZ</name>
<feature type="non-terminal residue" evidence="2">
    <location>
        <position position="33"/>
    </location>
</feature>
<evidence type="ECO:0000313" key="2">
    <source>
        <dbReference type="EMBL" id="SVA31951.1"/>
    </source>
</evidence>
<evidence type="ECO:0000256" key="1">
    <source>
        <dbReference type="SAM" id="Phobius"/>
    </source>
</evidence>
<gene>
    <name evidence="2" type="ORF">METZ01_LOCUS84805</name>
</gene>
<dbReference type="AlphaFoldDB" id="A0A381UW27"/>
<keyword evidence="1" id="KW-0812">Transmembrane</keyword>
<organism evidence="2">
    <name type="scientific">marine metagenome</name>
    <dbReference type="NCBI Taxonomy" id="408172"/>
    <lineage>
        <taxon>unclassified sequences</taxon>
        <taxon>metagenomes</taxon>
        <taxon>ecological metagenomes</taxon>
    </lineage>
</organism>
<accession>A0A381UW27</accession>
<feature type="transmembrane region" description="Helical" evidence="1">
    <location>
        <begin position="6"/>
        <end position="25"/>
    </location>
</feature>
<keyword evidence="1" id="KW-1133">Transmembrane helix</keyword>
<sequence>MLTTGFKFWIGLCTVMLVAAVFAGYTTGGTETG</sequence>
<proteinExistence type="predicted"/>
<protein>
    <submittedName>
        <fullName evidence="2">Uncharacterized protein</fullName>
    </submittedName>
</protein>
<keyword evidence="1" id="KW-0472">Membrane</keyword>
<dbReference type="EMBL" id="UINC01007195">
    <property type="protein sequence ID" value="SVA31951.1"/>
    <property type="molecule type" value="Genomic_DNA"/>
</dbReference>